<comment type="caution">
    <text evidence="1">The sequence shown here is derived from an EMBL/GenBank/DDBJ whole genome shotgun (WGS) entry which is preliminary data.</text>
</comment>
<dbReference type="EMBL" id="JAJNNZ010000003">
    <property type="protein sequence ID" value="MCJ2376388.1"/>
    <property type="molecule type" value="Genomic_DNA"/>
</dbReference>
<proteinExistence type="predicted"/>
<gene>
    <name evidence="1" type="ORF">LNL84_06020</name>
</gene>
<accession>A0A9X1WC22</accession>
<dbReference type="AlphaFoldDB" id="A0A9X1WC22"/>
<reference evidence="1" key="1">
    <citation type="submission" date="2021-11" db="EMBL/GenBank/DDBJ databases">
        <title>Vibrio ZSDE26 sp. nov. and Vibrio ZSDZ34 sp. nov., isolated from coastal seawater in Qingdao.</title>
        <authorList>
            <person name="Zhang P."/>
        </authorList>
    </citation>
    <scope>NUCLEOTIDE SEQUENCE</scope>
    <source>
        <strain evidence="1">ZSDZ34</strain>
    </source>
</reference>
<protein>
    <submittedName>
        <fullName evidence="1">Uncharacterized protein</fullName>
    </submittedName>
</protein>
<sequence>MMSQKALCATRMPTKQEQEALNFYFEYNRKHKPEPYHQGGTLVFHPFLKRKLMTTYDCYHWVLGACQMKAAVFSTGVIKLFSSHHTPRYFVRSDRGWVVQIEMGDCEI</sequence>
<organism evidence="1 2">
    <name type="scientific">Vibrio gelatinilyticus</name>
    <dbReference type="NCBI Taxonomy" id="2893468"/>
    <lineage>
        <taxon>Bacteria</taxon>
        <taxon>Pseudomonadati</taxon>
        <taxon>Pseudomonadota</taxon>
        <taxon>Gammaproteobacteria</taxon>
        <taxon>Vibrionales</taxon>
        <taxon>Vibrionaceae</taxon>
        <taxon>Vibrio</taxon>
    </lineage>
</organism>
<evidence type="ECO:0000313" key="1">
    <source>
        <dbReference type="EMBL" id="MCJ2376388.1"/>
    </source>
</evidence>
<name>A0A9X1WC22_9VIBR</name>
<dbReference type="RefSeq" id="WP_244355826.1">
    <property type="nucleotide sequence ID" value="NZ_JAJNNZ010000003.1"/>
</dbReference>
<dbReference type="Proteomes" id="UP001139488">
    <property type="component" value="Unassembled WGS sequence"/>
</dbReference>
<evidence type="ECO:0000313" key="2">
    <source>
        <dbReference type="Proteomes" id="UP001139488"/>
    </source>
</evidence>
<keyword evidence="2" id="KW-1185">Reference proteome</keyword>